<sequence>MSTTTCVHIPESVTTEAGPALLERPAFVLPSTFPGHPGPAERPAPRPRRVVRTPDPAAGPAVVPAEWAKRARWMPPTASAPPVASTLTPGRTAPLLATVPAAWTTPRPTRPEYVAPSSASSSGTAGQAPWTWSATGPTW</sequence>
<gene>
    <name evidence="2" type="ORF">ACFQMG_30555</name>
</gene>
<comment type="caution">
    <text evidence="2">The sequence shown here is derived from an EMBL/GenBank/DDBJ whole genome shotgun (WGS) entry which is preliminary data.</text>
</comment>
<protein>
    <submittedName>
        <fullName evidence="2">Uncharacterized protein</fullName>
    </submittedName>
</protein>
<dbReference type="RefSeq" id="WP_345704492.1">
    <property type="nucleotide sequence ID" value="NZ_BAABKV010000001.1"/>
</dbReference>
<organism evidence="2 3">
    <name type="scientific">Kitasatospora paranensis</name>
    <dbReference type="NCBI Taxonomy" id="258053"/>
    <lineage>
        <taxon>Bacteria</taxon>
        <taxon>Bacillati</taxon>
        <taxon>Actinomycetota</taxon>
        <taxon>Actinomycetes</taxon>
        <taxon>Kitasatosporales</taxon>
        <taxon>Streptomycetaceae</taxon>
        <taxon>Kitasatospora</taxon>
    </lineage>
</organism>
<keyword evidence="3" id="KW-1185">Reference proteome</keyword>
<reference evidence="3" key="1">
    <citation type="journal article" date="2019" name="Int. J. Syst. Evol. Microbiol.">
        <title>The Global Catalogue of Microorganisms (GCM) 10K type strain sequencing project: providing services to taxonomists for standard genome sequencing and annotation.</title>
        <authorList>
            <consortium name="The Broad Institute Genomics Platform"/>
            <consortium name="The Broad Institute Genome Sequencing Center for Infectious Disease"/>
            <person name="Wu L."/>
            <person name="Ma J."/>
        </authorList>
    </citation>
    <scope>NUCLEOTIDE SEQUENCE [LARGE SCALE GENOMIC DNA]</scope>
    <source>
        <strain evidence="3">CGMCC 1.12859</strain>
    </source>
</reference>
<feature type="compositionally biased region" description="Low complexity" evidence="1">
    <location>
        <begin position="115"/>
        <end position="129"/>
    </location>
</feature>
<accession>A0ABW2G647</accession>
<feature type="region of interest" description="Disordered" evidence="1">
    <location>
        <begin position="98"/>
        <end position="139"/>
    </location>
</feature>
<feature type="region of interest" description="Disordered" evidence="1">
    <location>
        <begin position="30"/>
        <end position="61"/>
    </location>
</feature>
<dbReference type="EMBL" id="JBHTAJ010000081">
    <property type="protein sequence ID" value="MFC7183897.1"/>
    <property type="molecule type" value="Genomic_DNA"/>
</dbReference>
<feature type="compositionally biased region" description="Polar residues" evidence="1">
    <location>
        <begin position="130"/>
        <end position="139"/>
    </location>
</feature>
<evidence type="ECO:0000313" key="2">
    <source>
        <dbReference type="EMBL" id="MFC7183897.1"/>
    </source>
</evidence>
<proteinExistence type="predicted"/>
<feature type="compositionally biased region" description="Low complexity" evidence="1">
    <location>
        <begin position="98"/>
        <end position="107"/>
    </location>
</feature>
<evidence type="ECO:0000313" key="3">
    <source>
        <dbReference type="Proteomes" id="UP001596435"/>
    </source>
</evidence>
<dbReference type="Proteomes" id="UP001596435">
    <property type="component" value="Unassembled WGS sequence"/>
</dbReference>
<name>A0ABW2G647_9ACTN</name>
<evidence type="ECO:0000256" key="1">
    <source>
        <dbReference type="SAM" id="MobiDB-lite"/>
    </source>
</evidence>